<organism evidence="4 5">
    <name type="scientific">Apolygus lucorum</name>
    <name type="common">Small green plant bug</name>
    <name type="synonym">Lygocoris lucorum</name>
    <dbReference type="NCBI Taxonomy" id="248454"/>
    <lineage>
        <taxon>Eukaryota</taxon>
        <taxon>Metazoa</taxon>
        <taxon>Ecdysozoa</taxon>
        <taxon>Arthropoda</taxon>
        <taxon>Hexapoda</taxon>
        <taxon>Insecta</taxon>
        <taxon>Pterygota</taxon>
        <taxon>Neoptera</taxon>
        <taxon>Paraneoptera</taxon>
        <taxon>Hemiptera</taxon>
        <taxon>Heteroptera</taxon>
        <taxon>Panheteroptera</taxon>
        <taxon>Cimicomorpha</taxon>
        <taxon>Miridae</taxon>
        <taxon>Mirini</taxon>
        <taxon>Apolygus</taxon>
    </lineage>
</organism>
<dbReference type="Pfam" id="PF02893">
    <property type="entry name" value="GRAM"/>
    <property type="match status" value="1"/>
</dbReference>
<dbReference type="SMART" id="SM00568">
    <property type="entry name" value="GRAM"/>
    <property type="match status" value="1"/>
</dbReference>
<evidence type="ECO:0000256" key="2">
    <source>
        <dbReference type="SAM" id="Phobius"/>
    </source>
</evidence>
<gene>
    <name evidence="4" type="ORF">GE061_016733</name>
</gene>
<evidence type="ECO:0000313" key="5">
    <source>
        <dbReference type="Proteomes" id="UP000466442"/>
    </source>
</evidence>
<feature type="transmembrane region" description="Helical" evidence="2">
    <location>
        <begin position="12"/>
        <end position="32"/>
    </location>
</feature>
<dbReference type="Gene3D" id="2.30.29.30">
    <property type="entry name" value="Pleckstrin-homology domain (PH domain)/Phosphotyrosine-binding domain (PTB)"/>
    <property type="match status" value="1"/>
</dbReference>
<feature type="region of interest" description="Disordered" evidence="1">
    <location>
        <begin position="146"/>
        <end position="171"/>
    </location>
</feature>
<dbReference type="GO" id="GO:0005886">
    <property type="term" value="C:plasma membrane"/>
    <property type="evidence" value="ECO:0007669"/>
    <property type="project" value="TreeGrafter"/>
</dbReference>
<dbReference type="InterPro" id="IPR004182">
    <property type="entry name" value="GRAM"/>
</dbReference>
<feature type="compositionally biased region" description="Low complexity" evidence="1">
    <location>
        <begin position="369"/>
        <end position="379"/>
    </location>
</feature>
<name>A0A8S9XI63_APOLU</name>
<dbReference type="InterPro" id="IPR011993">
    <property type="entry name" value="PH-like_dom_sf"/>
</dbReference>
<protein>
    <recommendedName>
        <fullName evidence="3">GRAM domain-containing protein</fullName>
    </recommendedName>
</protein>
<evidence type="ECO:0000256" key="1">
    <source>
        <dbReference type="SAM" id="MobiDB-lite"/>
    </source>
</evidence>
<dbReference type="GO" id="GO:0032366">
    <property type="term" value="P:intracellular sterol transport"/>
    <property type="evidence" value="ECO:0007669"/>
    <property type="project" value="TreeGrafter"/>
</dbReference>
<keyword evidence="5" id="KW-1185">Reference proteome</keyword>
<accession>A0A8S9XI63</accession>
<keyword evidence="2" id="KW-1133">Transmembrane helix</keyword>
<dbReference type="GO" id="GO:0140268">
    <property type="term" value="C:endoplasmic reticulum-plasma membrane contact site"/>
    <property type="evidence" value="ECO:0007669"/>
    <property type="project" value="TreeGrafter"/>
</dbReference>
<dbReference type="Proteomes" id="UP000466442">
    <property type="component" value="Unassembled WGS sequence"/>
</dbReference>
<dbReference type="GO" id="GO:0005789">
    <property type="term" value="C:endoplasmic reticulum membrane"/>
    <property type="evidence" value="ECO:0007669"/>
    <property type="project" value="TreeGrafter"/>
</dbReference>
<dbReference type="EMBL" id="WIXP02000007">
    <property type="protein sequence ID" value="KAF6208279.1"/>
    <property type="molecule type" value="Genomic_DNA"/>
</dbReference>
<feature type="transmembrane region" description="Helical" evidence="2">
    <location>
        <begin position="436"/>
        <end position="457"/>
    </location>
</feature>
<feature type="compositionally biased region" description="Polar residues" evidence="1">
    <location>
        <begin position="380"/>
        <end position="389"/>
    </location>
</feature>
<keyword evidence="2" id="KW-0472">Membrane</keyword>
<keyword evidence="2" id="KW-0812">Transmembrane</keyword>
<reference evidence="4" key="1">
    <citation type="journal article" date="2021" name="Mol. Ecol. Resour.">
        <title>Apolygus lucorum genome provides insights into omnivorousness and mesophyll feeding.</title>
        <authorList>
            <person name="Liu Y."/>
            <person name="Liu H."/>
            <person name="Wang H."/>
            <person name="Huang T."/>
            <person name="Liu B."/>
            <person name="Yang B."/>
            <person name="Yin L."/>
            <person name="Li B."/>
            <person name="Zhang Y."/>
            <person name="Zhang S."/>
            <person name="Jiang F."/>
            <person name="Zhang X."/>
            <person name="Ren Y."/>
            <person name="Wang B."/>
            <person name="Wang S."/>
            <person name="Lu Y."/>
            <person name="Wu K."/>
            <person name="Fan W."/>
            <person name="Wang G."/>
        </authorList>
    </citation>
    <scope>NUCLEOTIDE SEQUENCE</scope>
    <source>
        <strain evidence="4">12Hb</strain>
    </source>
</reference>
<comment type="caution">
    <text evidence="4">The sequence shown here is derived from an EMBL/GenBank/DDBJ whole genome shotgun (WGS) entry which is preliminary data.</text>
</comment>
<evidence type="ECO:0000313" key="4">
    <source>
        <dbReference type="EMBL" id="KAF6208279.1"/>
    </source>
</evidence>
<dbReference type="PANTHER" id="PTHR23319">
    <property type="entry name" value="GRAM DOMAIN CONTAINING 1B, ISOFORM E"/>
    <property type="match status" value="1"/>
</dbReference>
<feature type="region of interest" description="Disordered" evidence="1">
    <location>
        <begin position="367"/>
        <end position="389"/>
    </location>
</feature>
<dbReference type="OrthoDB" id="74360at2759"/>
<sequence length="532" mass="58644">MIALLSEPLSILRPYGVCCVIAKMTFVFFLLITTGDFYLSLGYFLPGPLQNDGMLRAFTAKVVIVKQVCNQCRSIPEYRRLLSDGMGQNGPEPSLIPPRQSLSGGAMVHPEIMCFVQGYTTLRIKPPPLPARKKKKDRFFGVLKKKSSSQLRTATPNDDELPSSPNTPLSAHTKHRVEMVPGSRTGTETSTCMTAQQCASAAAAAAEILISTPGSSKARQKKFHRHFKTVAPDEKVLNYYSCALVADILLQGHLYITRNYFAFYSNVFGYVTKLLIPTSTVLRVTKEKTAYIIPNAVGITTEDEKHVFGSLLSRDSTYKLMVQVWNAAVAATPTNALPSKPESAEDTSKEEIDACGQLPVTVINDEESSLSGSESNLDSKITNTSMDTSSKGAKHKLAVEVKSYHDMFSQTPSIPTSKESYAQFYNFLSSIPRPTLLLVISTFLLVILFASAAILLFRIAKLQQGLTEETNFSGRSASEVQAFINNNLEHISKVRQSLERLSQLIETSGPDLGRSKWFDIPSTEKFIQHNNS</sequence>
<dbReference type="PANTHER" id="PTHR23319:SF13">
    <property type="entry name" value="GRAM DOMAIN-CONTAINING PROTEIN"/>
    <property type="match status" value="1"/>
</dbReference>
<dbReference type="AlphaFoldDB" id="A0A8S9XI63"/>
<evidence type="ECO:0000259" key="3">
    <source>
        <dbReference type="SMART" id="SM00568"/>
    </source>
</evidence>
<dbReference type="CDD" id="cd13220">
    <property type="entry name" value="PH-GRAM_GRAMDC"/>
    <property type="match status" value="1"/>
</dbReference>
<feature type="domain" description="GRAM" evidence="3">
    <location>
        <begin position="221"/>
        <end position="288"/>
    </location>
</feature>
<dbReference type="InterPro" id="IPR051482">
    <property type="entry name" value="Cholesterol_transport"/>
</dbReference>
<dbReference type="GO" id="GO:0032934">
    <property type="term" value="F:sterol binding"/>
    <property type="evidence" value="ECO:0007669"/>
    <property type="project" value="TreeGrafter"/>
</dbReference>
<proteinExistence type="predicted"/>
<dbReference type="GO" id="GO:0120015">
    <property type="term" value="F:sterol transfer activity"/>
    <property type="evidence" value="ECO:0007669"/>
    <property type="project" value="TreeGrafter"/>
</dbReference>